<dbReference type="EMBL" id="CP104377">
    <property type="protein sequence ID" value="UXC20022.1"/>
    <property type="molecule type" value="Genomic_DNA"/>
</dbReference>
<keyword evidence="1" id="KW-1133">Transmembrane helix</keyword>
<organism evidence="2 3">
    <name type="scientific">Comamonas squillarum</name>
    <dbReference type="NCBI Taxonomy" id="2977320"/>
    <lineage>
        <taxon>Bacteria</taxon>
        <taxon>Pseudomonadati</taxon>
        <taxon>Pseudomonadota</taxon>
        <taxon>Betaproteobacteria</taxon>
        <taxon>Burkholderiales</taxon>
        <taxon>Comamonadaceae</taxon>
        <taxon>Comamonas</taxon>
    </lineage>
</organism>
<name>A0ABY6A178_9BURK</name>
<feature type="transmembrane region" description="Helical" evidence="1">
    <location>
        <begin position="86"/>
        <end position="108"/>
    </location>
</feature>
<keyword evidence="1" id="KW-0472">Membrane</keyword>
<evidence type="ECO:0000256" key="1">
    <source>
        <dbReference type="SAM" id="Phobius"/>
    </source>
</evidence>
<gene>
    <name evidence="2" type="ORF">N4T19_07920</name>
</gene>
<protein>
    <submittedName>
        <fullName evidence="2">Uncharacterized protein</fullName>
    </submittedName>
</protein>
<keyword evidence="3" id="KW-1185">Reference proteome</keyword>
<keyword evidence="1" id="KW-0812">Transmembrane</keyword>
<feature type="transmembrane region" description="Helical" evidence="1">
    <location>
        <begin position="39"/>
        <end position="65"/>
    </location>
</feature>
<dbReference type="RefSeq" id="WP_260719840.1">
    <property type="nucleotide sequence ID" value="NZ_CP104377.1"/>
</dbReference>
<dbReference type="Proteomes" id="UP001058290">
    <property type="component" value="Chromosome"/>
</dbReference>
<evidence type="ECO:0000313" key="3">
    <source>
        <dbReference type="Proteomes" id="UP001058290"/>
    </source>
</evidence>
<reference evidence="2" key="1">
    <citation type="submission" date="2022-09" db="EMBL/GenBank/DDBJ databases">
        <title>Bacterial diversity in gut of crayfish and pufferfish.</title>
        <authorList>
            <person name="Huang Y."/>
        </authorList>
    </citation>
    <scope>NUCLEOTIDE SEQUENCE</scope>
    <source>
        <strain evidence="2">PR12</strain>
    </source>
</reference>
<proteinExistence type="predicted"/>
<evidence type="ECO:0000313" key="2">
    <source>
        <dbReference type="EMBL" id="UXC20022.1"/>
    </source>
</evidence>
<accession>A0ABY6A178</accession>
<sequence length="112" mass="11673">MTSKTMSTGVAASAALGVVAATILGFVWAAAWSGFTLSVLWGWFVVQMFGVPELSVAQAYGFALVVRTAKGWDTRADKSADSYGAVLSKAFVAAPLISGTSLLFGWVAKSFI</sequence>